<evidence type="ECO:0000256" key="1">
    <source>
        <dbReference type="SAM" id="MobiDB-lite"/>
    </source>
</evidence>
<comment type="caution">
    <text evidence="2">The sequence shown here is derived from an EMBL/GenBank/DDBJ whole genome shotgun (WGS) entry which is preliminary data.</text>
</comment>
<name>A0A445EH51_ARAHY</name>
<protein>
    <recommendedName>
        <fullName evidence="4">Zinc finger PMZ-type domain-containing protein</fullName>
    </recommendedName>
</protein>
<dbReference type="AlphaFoldDB" id="A0A445EH51"/>
<feature type="compositionally biased region" description="Gly residues" evidence="1">
    <location>
        <begin position="30"/>
        <end position="39"/>
    </location>
</feature>
<evidence type="ECO:0000313" key="2">
    <source>
        <dbReference type="EMBL" id="RYR74764.1"/>
    </source>
</evidence>
<gene>
    <name evidence="2" type="ORF">Ahy_A02g009485</name>
</gene>
<organism evidence="2 3">
    <name type="scientific">Arachis hypogaea</name>
    <name type="common">Peanut</name>
    <dbReference type="NCBI Taxonomy" id="3818"/>
    <lineage>
        <taxon>Eukaryota</taxon>
        <taxon>Viridiplantae</taxon>
        <taxon>Streptophyta</taxon>
        <taxon>Embryophyta</taxon>
        <taxon>Tracheophyta</taxon>
        <taxon>Spermatophyta</taxon>
        <taxon>Magnoliopsida</taxon>
        <taxon>eudicotyledons</taxon>
        <taxon>Gunneridae</taxon>
        <taxon>Pentapetalae</taxon>
        <taxon>rosids</taxon>
        <taxon>fabids</taxon>
        <taxon>Fabales</taxon>
        <taxon>Fabaceae</taxon>
        <taxon>Papilionoideae</taxon>
        <taxon>50 kb inversion clade</taxon>
        <taxon>dalbergioids sensu lato</taxon>
        <taxon>Dalbergieae</taxon>
        <taxon>Pterocarpus clade</taxon>
        <taxon>Arachis</taxon>
    </lineage>
</organism>
<reference evidence="2 3" key="1">
    <citation type="submission" date="2019-01" db="EMBL/GenBank/DDBJ databases">
        <title>Sequencing of cultivated peanut Arachis hypogaea provides insights into genome evolution and oil improvement.</title>
        <authorList>
            <person name="Chen X."/>
        </authorList>
    </citation>
    <scope>NUCLEOTIDE SEQUENCE [LARGE SCALE GENOMIC DNA]</scope>
    <source>
        <strain evidence="3">cv. Fuhuasheng</strain>
        <tissue evidence="2">Leaves</tissue>
    </source>
</reference>
<keyword evidence="3" id="KW-1185">Reference proteome</keyword>
<sequence>MANSRKYAGKRKKHAWPNFSPSGRGNVRFGSGGNIGGQNTGLSGSKAQPGSRQDKSGSTHTKGLPCKHAVAAIFRLKNMGYKLEDFVDKSLTMDAVRAAYSYVIQPVNSDEYWIPTDCQGLLPPPIAKTKKNKKKMPILKASPNVDFGEEIDLSQSAPPNDGPATQQIPEPPVGFRMKQTIVRPPIPPTQNYLEPLGPATSEASGSLFTFMPTPGFRPPTNT</sequence>
<feature type="compositionally biased region" description="Polar residues" evidence="1">
    <location>
        <begin position="153"/>
        <end position="168"/>
    </location>
</feature>
<dbReference type="EMBL" id="SDMP01000002">
    <property type="protein sequence ID" value="RYR74764.1"/>
    <property type="molecule type" value="Genomic_DNA"/>
</dbReference>
<evidence type="ECO:0008006" key="4">
    <source>
        <dbReference type="Google" id="ProtNLM"/>
    </source>
</evidence>
<evidence type="ECO:0000313" key="3">
    <source>
        <dbReference type="Proteomes" id="UP000289738"/>
    </source>
</evidence>
<accession>A0A445EH51</accession>
<feature type="region of interest" description="Disordered" evidence="1">
    <location>
        <begin position="150"/>
        <end position="171"/>
    </location>
</feature>
<feature type="region of interest" description="Disordered" evidence="1">
    <location>
        <begin position="1"/>
        <end position="63"/>
    </location>
</feature>
<proteinExistence type="predicted"/>
<dbReference type="Proteomes" id="UP000289738">
    <property type="component" value="Chromosome A02"/>
</dbReference>